<dbReference type="Gene3D" id="3.40.50.1450">
    <property type="entry name" value="HybD-like"/>
    <property type="match status" value="1"/>
</dbReference>
<gene>
    <name evidence="1" type="ORF">GYA27_00840</name>
</gene>
<dbReference type="Proteomes" id="UP000526033">
    <property type="component" value="Unassembled WGS sequence"/>
</dbReference>
<dbReference type="EMBL" id="JAAZNL010000007">
    <property type="protein sequence ID" value="NMB69736.1"/>
    <property type="molecule type" value="Genomic_DNA"/>
</dbReference>
<comment type="caution">
    <text evidence="1">The sequence shown here is derived from an EMBL/GenBank/DDBJ whole genome shotgun (WGS) entry which is preliminary data.</text>
</comment>
<accession>A0A7X9DJU9</accession>
<dbReference type="InterPro" id="IPR023430">
    <property type="entry name" value="Pept_HybD-like_dom_sf"/>
</dbReference>
<reference evidence="1 2" key="1">
    <citation type="journal article" date="2020" name="Biotechnol. Biofuels">
        <title>New insights from the biogas microbiome by comprehensive genome-resolved metagenomics of nearly 1600 species originating from multiple anaerobic digesters.</title>
        <authorList>
            <person name="Campanaro S."/>
            <person name="Treu L."/>
            <person name="Rodriguez-R L.M."/>
            <person name="Kovalovszki A."/>
            <person name="Ziels R.M."/>
            <person name="Maus I."/>
            <person name="Zhu X."/>
            <person name="Kougias P.G."/>
            <person name="Basile A."/>
            <person name="Luo G."/>
            <person name="Schluter A."/>
            <person name="Konstantinidis K.T."/>
            <person name="Angelidaki I."/>
        </authorList>
    </citation>
    <scope>NUCLEOTIDE SEQUENCE [LARGE SCALE GENOMIC DNA]</scope>
    <source>
        <strain evidence="1">AS27yjCOA_165</strain>
    </source>
</reference>
<evidence type="ECO:0000313" key="2">
    <source>
        <dbReference type="Proteomes" id="UP000526033"/>
    </source>
</evidence>
<proteinExistence type="predicted"/>
<organism evidence="1 2">
    <name type="scientific">candidate division WWE3 bacterium</name>
    <dbReference type="NCBI Taxonomy" id="2053526"/>
    <lineage>
        <taxon>Bacteria</taxon>
        <taxon>Katanobacteria</taxon>
    </lineage>
</organism>
<sequence length="137" mass="15635">MKVFVFGNIDVGTDNKPLQFLPRLIKDFPEIHFVEIKPNQDLPFDDETENADTFYILDTVEGLSEIRVLDESSVDKLSCSANSSVHDYDLGFQLRYLKKLGKINKIKILGIPMNVDIPYSSFHSNFKKFVAQDMQGS</sequence>
<evidence type="ECO:0000313" key="1">
    <source>
        <dbReference type="EMBL" id="NMB69736.1"/>
    </source>
</evidence>
<protein>
    <submittedName>
        <fullName evidence="1">Uncharacterized protein</fullName>
    </submittedName>
</protein>
<name>A0A7X9DJU9_UNCKA</name>
<dbReference type="AlphaFoldDB" id="A0A7X9DJU9"/>